<dbReference type="Pfam" id="PF21982">
    <property type="entry name" value="RecX_HTH1"/>
    <property type="match status" value="1"/>
</dbReference>
<dbReference type="HAMAP" id="MF_01114">
    <property type="entry name" value="RecX"/>
    <property type="match status" value="1"/>
</dbReference>
<dbReference type="InterPro" id="IPR036388">
    <property type="entry name" value="WH-like_DNA-bd_sf"/>
</dbReference>
<keyword evidence="5 6" id="KW-0963">Cytoplasm</keyword>
<evidence type="ECO:0000259" key="8">
    <source>
        <dbReference type="Pfam" id="PF21981"/>
    </source>
</evidence>
<dbReference type="GO" id="GO:0006282">
    <property type="term" value="P:regulation of DNA repair"/>
    <property type="evidence" value="ECO:0007669"/>
    <property type="project" value="UniProtKB-UniRule"/>
</dbReference>
<evidence type="ECO:0000259" key="9">
    <source>
        <dbReference type="Pfam" id="PF21982"/>
    </source>
</evidence>
<dbReference type="KEGG" id="xak:KIMC2_13410"/>
<name>A0AAU9DMB8_9LACO</name>
<feature type="domain" description="RecX third three-helical" evidence="8">
    <location>
        <begin position="212"/>
        <end position="259"/>
    </location>
</feature>
<dbReference type="Gene3D" id="1.10.10.10">
    <property type="entry name" value="Winged helix-like DNA-binding domain superfamily/Winged helix DNA-binding domain"/>
    <property type="match status" value="3"/>
</dbReference>
<evidence type="ECO:0000313" key="11">
    <source>
        <dbReference type="Proteomes" id="UP001321804"/>
    </source>
</evidence>
<reference evidence="10 11" key="1">
    <citation type="journal article" date="2023" name="Microbiol. Spectr.">
        <title>Symbiosis of Carpenter Bees with Uncharacterized Lactic Acid Bacteria Showing NAD Auxotrophy.</title>
        <authorList>
            <person name="Kawasaki S."/>
            <person name="Ozawa K."/>
            <person name="Mori T."/>
            <person name="Yamamoto A."/>
            <person name="Ito M."/>
            <person name="Ohkuma M."/>
            <person name="Sakamoto M."/>
            <person name="Matsutani M."/>
        </authorList>
    </citation>
    <scope>NUCLEOTIDE SEQUENCE [LARGE SCALE GENOMIC DNA]</scope>
    <source>
        <strain evidence="10 11">KimC2</strain>
    </source>
</reference>
<comment type="function">
    <text evidence="1 6">Modulates RecA activity.</text>
</comment>
<dbReference type="PANTHER" id="PTHR33602">
    <property type="entry name" value="REGULATORY PROTEIN RECX FAMILY PROTEIN"/>
    <property type="match status" value="1"/>
</dbReference>
<proteinExistence type="inferred from homology"/>
<evidence type="ECO:0000313" key="10">
    <source>
        <dbReference type="EMBL" id="BDR56779.1"/>
    </source>
</evidence>
<protein>
    <recommendedName>
        <fullName evidence="4 6">Regulatory protein RecX</fullName>
    </recommendedName>
</protein>
<evidence type="ECO:0000256" key="1">
    <source>
        <dbReference type="ARBA" id="ARBA00003529"/>
    </source>
</evidence>
<evidence type="ECO:0000256" key="5">
    <source>
        <dbReference type="ARBA" id="ARBA00022490"/>
    </source>
</evidence>
<dbReference type="RefSeq" id="WP_317695240.1">
    <property type="nucleotide sequence ID" value="NZ_AP026801.1"/>
</dbReference>
<dbReference type="Pfam" id="PF21981">
    <property type="entry name" value="RecX_HTH3"/>
    <property type="match status" value="1"/>
</dbReference>
<gene>
    <name evidence="6 10" type="primary">recX</name>
    <name evidence="10" type="ORF">KIMC2_13410</name>
</gene>
<evidence type="ECO:0000256" key="2">
    <source>
        <dbReference type="ARBA" id="ARBA00004496"/>
    </source>
</evidence>
<sequence length="264" mass="30901">MSVITKIVKSKKGNDYDLYLDDHFFLTVSDNLLVELQLIKGKDLSETVVRQLKSQQEVSVAYNIALNKLSFSMRTVGEMRQALKKSDIPVNIINQVVDRLIEQGYLEDQKFAHIYMKELIKTSHYGPNTIRQKMRQKFLSEDLIEEELLNFDSGLQEDRIRNDIIKTLNRKMSRISANKFIEKEKLKLVRWGYDLDLINHIASEFDLSQLKEEENDSLVKEGERLLARYEKLSPADKKQKIKQTLYRKGYSGSNINSFLDRFNL</sequence>
<comment type="subcellular location">
    <subcellularLocation>
        <location evidence="2 6">Cytoplasm</location>
    </subcellularLocation>
</comment>
<dbReference type="EMBL" id="AP026801">
    <property type="protein sequence ID" value="BDR56779.1"/>
    <property type="molecule type" value="Genomic_DNA"/>
</dbReference>
<dbReference type="GO" id="GO:0005737">
    <property type="term" value="C:cytoplasm"/>
    <property type="evidence" value="ECO:0007669"/>
    <property type="project" value="UniProtKB-SubCell"/>
</dbReference>
<dbReference type="InterPro" id="IPR003783">
    <property type="entry name" value="Regulatory_RecX"/>
</dbReference>
<evidence type="ECO:0000256" key="4">
    <source>
        <dbReference type="ARBA" id="ARBA00018111"/>
    </source>
</evidence>
<dbReference type="Proteomes" id="UP001321804">
    <property type="component" value="Chromosome"/>
</dbReference>
<evidence type="ECO:0000256" key="3">
    <source>
        <dbReference type="ARBA" id="ARBA00009695"/>
    </source>
</evidence>
<feature type="domain" description="RecX first three-helical" evidence="9">
    <location>
        <begin position="61"/>
        <end position="100"/>
    </location>
</feature>
<keyword evidence="11" id="KW-1185">Reference proteome</keyword>
<dbReference type="PANTHER" id="PTHR33602:SF1">
    <property type="entry name" value="REGULATORY PROTEIN RECX FAMILY PROTEIN"/>
    <property type="match status" value="1"/>
</dbReference>
<accession>A0AAU9DMB8</accession>
<dbReference type="InterPro" id="IPR053924">
    <property type="entry name" value="RecX_HTH_2nd"/>
</dbReference>
<dbReference type="Pfam" id="PF02631">
    <property type="entry name" value="RecX_HTH2"/>
    <property type="match status" value="1"/>
</dbReference>
<evidence type="ECO:0000259" key="7">
    <source>
        <dbReference type="Pfam" id="PF02631"/>
    </source>
</evidence>
<organism evidence="10 11">
    <name type="scientific">Xylocopilactobacillus apis</name>
    <dbReference type="NCBI Taxonomy" id="2932183"/>
    <lineage>
        <taxon>Bacteria</taxon>
        <taxon>Bacillati</taxon>
        <taxon>Bacillota</taxon>
        <taxon>Bacilli</taxon>
        <taxon>Lactobacillales</taxon>
        <taxon>Lactobacillaceae</taxon>
        <taxon>Xylocopilactobacillus</taxon>
    </lineage>
</organism>
<evidence type="ECO:0000256" key="6">
    <source>
        <dbReference type="HAMAP-Rule" id="MF_01114"/>
    </source>
</evidence>
<dbReference type="InterPro" id="IPR053926">
    <property type="entry name" value="RecX_HTH_1st"/>
</dbReference>
<comment type="similarity">
    <text evidence="3 6">Belongs to the RecX family.</text>
</comment>
<dbReference type="AlphaFoldDB" id="A0AAU9DMB8"/>
<feature type="domain" description="RecX second three-helical" evidence="7">
    <location>
        <begin position="108"/>
        <end position="146"/>
    </location>
</feature>
<dbReference type="InterPro" id="IPR053925">
    <property type="entry name" value="RecX_HTH_3rd"/>
</dbReference>